<dbReference type="AlphaFoldDB" id="A0A222GA85"/>
<name>A0A222GA85_9GAMM</name>
<protein>
    <recommendedName>
        <fullName evidence="4">Cadherin-like domain-containing protein</fullName>
    </recommendedName>
</protein>
<evidence type="ECO:0000313" key="2">
    <source>
        <dbReference type="EMBL" id="ASP48701.1"/>
    </source>
</evidence>
<dbReference type="PROSITE" id="PS51257">
    <property type="entry name" value="PROKAR_LIPOPROTEIN"/>
    <property type="match status" value="1"/>
</dbReference>
<dbReference type="Gene3D" id="2.60.40.3440">
    <property type="match status" value="1"/>
</dbReference>
<dbReference type="KEGG" id="cber:B5D82_13520"/>
<reference evidence="2 3" key="1">
    <citation type="submission" date="2017-08" db="EMBL/GenBank/DDBJ databases">
        <title>Complete genome of Colwellia sp. NB097-1, a psychrophile bacterium ioslated from Bering Sea.</title>
        <authorList>
            <person name="Chen X."/>
        </authorList>
    </citation>
    <scope>NUCLEOTIDE SEQUENCE [LARGE SCALE GENOMIC DNA]</scope>
    <source>
        <strain evidence="2 3">NB097-1</strain>
    </source>
</reference>
<dbReference type="RefSeq" id="WP_081152244.1">
    <property type="nucleotide sequence ID" value="NZ_CP020465.1"/>
</dbReference>
<evidence type="ECO:0008006" key="4">
    <source>
        <dbReference type="Google" id="ProtNLM"/>
    </source>
</evidence>
<keyword evidence="1" id="KW-0732">Signal</keyword>
<gene>
    <name evidence="2" type="ORF">B5D82_13520</name>
</gene>
<sequence length="180" mass="19207">MNYRKNNMALKTNARRPLKLLALSLGATLVLAGCNDGYKERAEEPNAAPTTITVDLITQTEIPITDMLSATDADGDGLSFSLDQQAMLGVVTVAGNGGFTYQPNSEVTGSDSFTFLVTDGVNARVTGTVNITIEALEVSFSSYSRAAFNQQATDKPLSINGRAFIQDVDDSTAYDDLLPQ</sequence>
<organism evidence="2 3">
    <name type="scientific">Cognaticolwellia beringensis</name>
    <dbReference type="NCBI Taxonomy" id="1967665"/>
    <lineage>
        <taxon>Bacteria</taxon>
        <taxon>Pseudomonadati</taxon>
        <taxon>Pseudomonadota</taxon>
        <taxon>Gammaproteobacteria</taxon>
        <taxon>Alteromonadales</taxon>
        <taxon>Colwelliaceae</taxon>
        <taxon>Cognaticolwellia</taxon>
    </lineage>
</organism>
<dbReference type="Proteomes" id="UP000202259">
    <property type="component" value="Chromosome"/>
</dbReference>
<dbReference type="OrthoDB" id="5769598at2"/>
<accession>A0A222GA85</accession>
<feature type="signal peptide" evidence="1">
    <location>
        <begin position="1"/>
        <end position="32"/>
    </location>
</feature>
<dbReference type="EMBL" id="CP020465">
    <property type="protein sequence ID" value="ASP48701.1"/>
    <property type="molecule type" value="Genomic_DNA"/>
</dbReference>
<feature type="chain" id="PRO_5011968135" description="Cadherin-like domain-containing protein" evidence="1">
    <location>
        <begin position="33"/>
        <end position="180"/>
    </location>
</feature>
<proteinExistence type="predicted"/>
<keyword evidence="3" id="KW-1185">Reference proteome</keyword>
<dbReference type="Pfam" id="PF17963">
    <property type="entry name" value="Big_9"/>
    <property type="match status" value="1"/>
</dbReference>
<evidence type="ECO:0000313" key="3">
    <source>
        <dbReference type="Proteomes" id="UP000202259"/>
    </source>
</evidence>
<evidence type="ECO:0000256" key="1">
    <source>
        <dbReference type="SAM" id="SignalP"/>
    </source>
</evidence>